<dbReference type="GO" id="GO:0005759">
    <property type="term" value="C:mitochondrial matrix"/>
    <property type="evidence" value="ECO:0007669"/>
    <property type="project" value="TreeGrafter"/>
</dbReference>
<keyword evidence="1" id="KW-0677">Repeat</keyword>
<dbReference type="NCBIfam" id="TIGR00756">
    <property type="entry name" value="PPR"/>
    <property type="match status" value="2"/>
</dbReference>
<protein>
    <recommendedName>
        <fullName evidence="4">PROP1-like PPR domain-containing protein</fullName>
    </recommendedName>
</protein>
<dbReference type="FunFam" id="1.25.40.10:FF:001555">
    <property type="entry name" value="GD13877"/>
    <property type="match status" value="1"/>
</dbReference>
<evidence type="ECO:0000256" key="3">
    <source>
        <dbReference type="SAM" id="MobiDB-lite"/>
    </source>
</evidence>
<feature type="domain" description="PROP1-like PPR" evidence="4">
    <location>
        <begin position="161"/>
        <end position="321"/>
    </location>
</feature>
<dbReference type="AlphaFoldDB" id="A0A834I8C8"/>
<dbReference type="InterPro" id="IPR011990">
    <property type="entry name" value="TPR-like_helical_dom_sf"/>
</dbReference>
<gene>
    <name evidence="5" type="ORF">GWI33_013878</name>
</gene>
<dbReference type="PANTHER" id="PTHR24014">
    <property type="entry name" value="2-OXOGLUTARATE AND IRON-DEPENDENT OXYGENASE DOMAIN-CONTAINING PROTEIN 2"/>
    <property type="match status" value="1"/>
</dbReference>
<dbReference type="OrthoDB" id="185373at2759"/>
<dbReference type="EMBL" id="JAACXV010013443">
    <property type="protein sequence ID" value="KAF7273413.1"/>
    <property type="molecule type" value="Genomic_DNA"/>
</dbReference>
<evidence type="ECO:0000313" key="6">
    <source>
        <dbReference type="Proteomes" id="UP000625711"/>
    </source>
</evidence>
<dbReference type="Pfam" id="PF13812">
    <property type="entry name" value="PPR_3"/>
    <property type="match status" value="1"/>
</dbReference>
<sequence>MFKIKYPNILLQKSFETVLTTNKTPVLNCVRPIKSRPSANTTENLDRNKSKQNVNKRPLGESWGNLSDANRKENEKEFLVRVKNDPDLFGGVIEPEILDEGDVLEEKYYTEQPAPQKRLRTKQYADIIKDFIKQRKIKEAIDVLEVRMLKNDRVKPEAYIYNLLLGACGRVGYTKKAFALYNDMKKRGLNVMGGTYTALFNACANSPWPTTDGLTRAKHLYDLMIEKGYQPNDTNYHAMIKAFGRCGDLPMAFKLVDEMSRLGFSLKADTMNFLLQACISDKEAGFRHGLLVWRKMIEKNIAPNLYTFNLLLRCTRDSGLGDVETTRDVIQKIVGEECRDSSNVLCLSDETGDEEKQSNSAMVSNWQESNGARPDLLCEKPHLGNILSISEVKSPEDRLLLLGGCKNFLDTMIRYKCTPDIKTFTQLLDVIPSTNVAEKDLIATMKRLNVIPDIDFFNMLIKKKSMRCDYERAKEVLVSMKQMKYRPNLVTYGVLALGCKTKEDALDVLAEMNSFGYTLNVVILGAMLKQACYHRQYDYIFEVMELCLKQSVPANKQLLDNLDQFKKWGKAQLEAHTFNKREAAMFTIFLKRHKTWLTEVHIDDTEDIHPWQQFRQNSTDENIKYKPKDGVRFPRRHSSLFKVKTSTKTRAS</sequence>
<dbReference type="GO" id="GO:0000049">
    <property type="term" value="F:tRNA binding"/>
    <property type="evidence" value="ECO:0007669"/>
    <property type="project" value="TreeGrafter"/>
</dbReference>
<evidence type="ECO:0000259" key="4">
    <source>
        <dbReference type="Pfam" id="PF17177"/>
    </source>
</evidence>
<comment type="caution">
    <text evidence="5">The sequence shown here is derived from an EMBL/GenBank/DDBJ whole genome shotgun (WGS) entry which is preliminary data.</text>
</comment>
<feature type="region of interest" description="Disordered" evidence="3">
    <location>
        <begin position="33"/>
        <end position="67"/>
    </location>
</feature>
<evidence type="ECO:0000256" key="2">
    <source>
        <dbReference type="PROSITE-ProRule" id="PRU00708"/>
    </source>
</evidence>
<accession>A0A834I8C8</accession>
<proteinExistence type="predicted"/>
<dbReference type="GO" id="GO:0042780">
    <property type="term" value="P:tRNA 3'-end processing"/>
    <property type="evidence" value="ECO:0007669"/>
    <property type="project" value="TreeGrafter"/>
</dbReference>
<dbReference type="Pfam" id="PF17177">
    <property type="entry name" value="PPR_long"/>
    <property type="match status" value="1"/>
</dbReference>
<name>A0A834I8C8_RHYFE</name>
<dbReference type="Gene3D" id="1.25.40.10">
    <property type="entry name" value="Tetratricopeptide repeat domain"/>
    <property type="match status" value="3"/>
</dbReference>
<dbReference type="Proteomes" id="UP000625711">
    <property type="component" value="Unassembled WGS sequence"/>
</dbReference>
<dbReference type="InterPro" id="IPR002885">
    <property type="entry name" value="PPR_rpt"/>
</dbReference>
<feature type="repeat" description="PPR" evidence="2">
    <location>
        <begin position="232"/>
        <end position="266"/>
    </location>
</feature>
<reference evidence="5" key="1">
    <citation type="submission" date="2020-08" db="EMBL/GenBank/DDBJ databases">
        <title>Genome sequencing and assembly of the red palm weevil Rhynchophorus ferrugineus.</title>
        <authorList>
            <person name="Dias G.B."/>
            <person name="Bergman C.M."/>
            <person name="Manee M."/>
        </authorList>
    </citation>
    <scope>NUCLEOTIDE SEQUENCE</scope>
    <source>
        <strain evidence="5">AA-2017</strain>
        <tissue evidence="5">Whole larva</tissue>
    </source>
</reference>
<organism evidence="5 6">
    <name type="scientific">Rhynchophorus ferrugineus</name>
    <name type="common">Red palm weevil</name>
    <name type="synonym">Curculio ferrugineus</name>
    <dbReference type="NCBI Taxonomy" id="354439"/>
    <lineage>
        <taxon>Eukaryota</taxon>
        <taxon>Metazoa</taxon>
        <taxon>Ecdysozoa</taxon>
        <taxon>Arthropoda</taxon>
        <taxon>Hexapoda</taxon>
        <taxon>Insecta</taxon>
        <taxon>Pterygota</taxon>
        <taxon>Neoptera</taxon>
        <taxon>Endopterygota</taxon>
        <taxon>Coleoptera</taxon>
        <taxon>Polyphaga</taxon>
        <taxon>Cucujiformia</taxon>
        <taxon>Curculionidae</taxon>
        <taxon>Dryophthorinae</taxon>
        <taxon>Rhynchophorus</taxon>
    </lineage>
</organism>
<dbReference type="PANTHER" id="PTHR24014:SF6">
    <property type="entry name" value="PENTATRICOPEPTIDE REPEAT-CONTAINING PROTEIN 1, MITOCHONDRIAL"/>
    <property type="match status" value="1"/>
</dbReference>
<feature type="repeat" description="PPR" evidence="2">
    <location>
        <begin position="157"/>
        <end position="191"/>
    </location>
</feature>
<dbReference type="PROSITE" id="PS51375">
    <property type="entry name" value="PPR"/>
    <property type="match status" value="2"/>
</dbReference>
<evidence type="ECO:0000256" key="1">
    <source>
        <dbReference type="ARBA" id="ARBA00022737"/>
    </source>
</evidence>
<evidence type="ECO:0000313" key="5">
    <source>
        <dbReference type="EMBL" id="KAF7273413.1"/>
    </source>
</evidence>
<keyword evidence="6" id="KW-1185">Reference proteome</keyword>
<dbReference type="InterPro" id="IPR033443">
    <property type="entry name" value="PROP1-like_PPR_dom"/>
</dbReference>